<evidence type="ECO:0000256" key="2">
    <source>
        <dbReference type="ARBA" id="ARBA00022630"/>
    </source>
</evidence>
<gene>
    <name evidence="6" type="ORF">A2042_02735</name>
</gene>
<dbReference type="GO" id="GO:0010181">
    <property type="term" value="F:FMN binding"/>
    <property type="evidence" value="ECO:0007669"/>
    <property type="project" value="InterPro"/>
</dbReference>
<evidence type="ECO:0000313" key="7">
    <source>
        <dbReference type="Proteomes" id="UP000178526"/>
    </source>
</evidence>
<accession>A0A1F7REZ9</accession>
<dbReference type="SUPFAM" id="SSF50475">
    <property type="entry name" value="FMN-binding split barrel"/>
    <property type="match status" value="1"/>
</dbReference>
<dbReference type="InterPro" id="IPR002563">
    <property type="entry name" value="Flavin_Rdtase-like_dom"/>
</dbReference>
<reference evidence="6 7" key="1">
    <citation type="journal article" date="2016" name="Nat. Commun.">
        <title>Thousands of microbial genomes shed light on interconnected biogeochemical processes in an aquifer system.</title>
        <authorList>
            <person name="Anantharaman K."/>
            <person name="Brown C.T."/>
            <person name="Hug L.A."/>
            <person name="Sharon I."/>
            <person name="Castelle C.J."/>
            <person name="Probst A.J."/>
            <person name="Thomas B.C."/>
            <person name="Singh A."/>
            <person name="Wilkins M.J."/>
            <person name="Karaoz U."/>
            <person name="Brodie E.L."/>
            <person name="Williams K.H."/>
            <person name="Hubbard S.S."/>
            <person name="Banfield J.F."/>
        </authorList>
    </citation>
    <scope>NUCLEOTIDE SEQUENCE [LARGE SCALE GENOMIC DNA]</scope>
</reference>
<dbReference type="AlphaFoldDB" id="A0A1F7REZ9"/>
<dbReference type="EMBL" id="MGDB01000107">
    <property type="protein sequence ID" value="OGL40126.1"/>
    <property type="molecule type" value="Genomic_DNA"/>
</dbReference>
<evidence type="ECO:0000256" key="3">
    <source>
        <dbReference type="ARBA" id="ARBA00022643"/>
    </source>
</evidence>
<dbReference type="GO" id="GO:0016646">
    <property type="term" value="F:oxidoreductase activity, acting on the CH-NH group of donors, NAD or NADP as acceptor"/>
    <property type="evidence" value="ECO:0007669"/>
    <property type="project" value="UniProtKB-ARBA"/>
</dbReference>
<name>A0A1F7REZ9_9BACT</name>
<evidence type="ECO:0000256" key="1">
    <source>
        <dbReference type="ARBA" id="ARBA00001917"/>
    </source>
</evidence>
<proteinExistence type="inferred from homology"/>
<dbReference type="SMART" id="SM00903">
    <property type="entry name" value="Flavin_Reduct"/>
    <property type="match status" value="1"/>
</dbReference>
<organism evidence="6 7">
    <name type="scientific">Candidatus Schekmanbacteria bacterium GWA2_38_11</name>
    <dbReference type="NCBI Taxonomy" id="1817876"/>
    <lineage>
        <taxon>Bacteria</taxon>
        <taxon>Candidatus Schekmaniibacteriota</taxon>
    </lineage>
</organism>
<evidence type="ECO:0000313" key="6">
    <source>
        <dbReference type="EMBL" id="OGL40126.1"/>
    </source>
</evidence>
<keyword evidence="2" id="KW-0285">Flavoprotein</keyword>
<protein>
    <recommendedName>
        <fullName evidence="5">Flavin reductase like domain-containing protein</fullName>
    </recommendedName>
</protein>
<dbReference type="Pfam" id="PF01613">
    <property type="entry name" value="Flavin_Reduct"/>
    <property type="match status" value="1"/>
</dbReference>
<comment type="cofactor">
    <cofactor evidence="1">
        <name>FMN</name>
        <dbReference type="ChEBI" id="CHEBI:58210"/>
    </cofactor>
</comment>
<comment type="similarity">
    <text evidence="4">Belongs to the flavoredoxin family.</text>
</comment>
<dbReference type="InterPro" id="IPR012349">
    <property type="entry name" value="Split_barrel_FMN-bd"/>
</dbReference>
<dbReference type="PANTHER" id="PTHR33798">
    <property type="entry name" value="FLAVOPROTEIN OXYGENASE"/>
    <property type="match status" value="1"/>
</dbReference>
<dbReference type="PANTHER" id="PTHR33798:SF5">
    <property type="entry name" value="FLAVIN REDUCTASE LIKE DOMAIN-CONTAINING PROTEIN"/>
    <property type="match status" value="1"/>
</dbReference>
<dbReference type="Gene3D" id="2.30.110.10">
    <property type="entry name" value="Electron Transport, Fmn-binding Protein, Chain A"/>
    <property type="match status" value="1"/>
</dbReference>
<evidence type="ECO:0000256" key="4">
    <source>
        <dbReference type="ARBA" id="ARBA00038054"/>
    </source>
</evidence>
<evidence type="ECO:0000259" key="5">
    <source>
        <dbReference type="SMART" id="SM00903"/>
    </source>
</evidence>
<keyword evidence="3" id="KW-0288">FMN</keyword>
<dbReference type="Proteomes" id="UP000178526">
    <property type="component" value="Unassembled WGS sequence"/>
</dbReference>
<comment type="caution">
    <text evidence="6">The sequence shown here is derived from an EMBL/GenBank/DDBJ whole genome shotgun (WGS) entry which is preliminary data.</text>
</comment>
<sequence>MKKSIDIELLWHLDQIVLPFPVTIITTVDKEGRINAAPYSLVIPFCASPETPQILLSCNSHWHTPHNIEATGEFVVNYPGAELCREVAETGRFYPQGVNELEYAKLSVIPSNKVKPPRIKECREHLECRVAQTIRPSKTQITFVADIVDISIDEKFLNLSRDERIREMNLPVYFGPSKGGGSTFGIIDEYKVFSPDIKPDFEKK</sequence>
<feature type="domain" description="Flavin reductase like" evidence="5">
    <location>
        <begin position="15"/>
        <end position="164"/>
    </location>
</feature>